<organism evidence="2 3">
    <name type="scientific">Rhynchophorus ferrugineus</name>
    <name type="common">Red palm weevil</name>
    <name type="synonym">Curculio ferrugineus</name>
    <dbReference type="NCBI Taxonomy" id="354439"/>
    <lineage>
        <taxon>Eukaryota</taxon>
        <taxon>Metazoa</taxon>
        <taxon>Ecdysozoa</taxon>
        <taxon>Arthropoda</taxon>
        <taxon>Hexapoda</taxon>
        <taxon>Insecta</taxon>
        <taxon>Pterygota</taxon>
        <taxon>Neoptera</taxon>
        <taxon>Endopterygota</taxon>
        <taxon>Coleoptera</taxon>
        <taxon>Polyphaga</taxon>
        <taxon>Cucujiformia</taxon>
        <taxon>Curculionidae</taxon>
        <taxon>Dryophthorinae</taxon>
        <taxon>Rhynchophorus</taxon>
    </lineage>
</organism>
<proteinExistence type="predicted"/>
<feature type="compositionally biased region" description="Basic and acidic residues" evidence="1">
    <location>
        <begin position="78"/>
        <end position="100"/>
    </location>
</feature>
<feature type="compositionally biased region" description="Basic residues" evidence="1">
    <location>
        <begin position="44"/>
        <end position="55"/>
    </location>
</feature>
<evidence type="ECO:0000313" key="3">
    <source>
        <dbReference type="Proteomes" id="UP000625711"/>
    </source>
</evidence>
<evidence type="ECO:0000256" key="1">
    <source>
        <dbReference type="SAM" id="MobiDB-lite"/>
    </source>
</evidence>
<dbReference type="Proteomes" id="UP000625711">
    <property type="component" value="Unassembled WGS sequence"/>
</dbReference>
<dbReference type="EMBL" id="JAACXV010000346">
    <property type="protein sequence ID" value="KAF7279652.1"/>
    <property type="molecule type" value="Genomic_DNA"/>
</dbReference>
<sequence>MLKQLSDEYFNNKRLLAEYCDSVATETLFVYTSMQFVAEGPPRRPWRPRRRRRRSIATSSASAAQNLSAPGARNCTHKQRDTRPLREKEHLAGLHDLRCS</sequence>
<protein>
    <submittedName>
        <fullName evidence="2">Uncharacterized protein</fullName>
    </submittedName>
</protein>
<comment type="caution">
    <text evidence="2">The sequence shown here is derived from an EMBL/GenBank/DDBJ whole genome shotgun (WGS) entry which is preliminary data.</text>
</comment>
<feature type="compositionally biased region" description="Polar residues" evidence="1">
    <location>
        <begin position="56"/>
        <end position="68"/>
    </location>
</feature>
<reference evidence="2" key="1">
    <citation type="submission" date="2020-08" db="EMBL/GenBank/DDBJ databases">
        <title>Genome sequencing and assembly of the red palm weevil Rhynchophorus ferrugineus.</title>
        <authorList>
            <person name="Dias G.B."/>
            <person name="Bergman C.M."/>
            <person name="Manee M."/>
        </authorList>
    </citation>
    <scope>NUCLEOTIDE SEQUENCE</scope>
    <source>
        <strain evidence="2">AA-2017</strain>
        <tissue evidence="2">Whole larva</tissue>
    </source>
</reference>
<name>A0A834IIF3_RHYFE</name>
<dbReference type="AlphaFoldDB" id="A0A834IIF3"/>
<evidence type="ECO:0000313" key="2">
    <source>
        <dbReference type="EMBL" id="KAF7279652.1"/>
    </source>
</evidence>
<feature type="region of interest" description="Disordered" evidence="1">
    <location>
        <begin position="39"/>
        <end position="100"/>
    </location>
</feature>
<keyword evidence="3" id="KW-1185">Reference proteome</keyword>
<gene>
    <name evidence="2" type="ORF">GWI33_006817</name>
</gene>
<accession>A0A834IIF3</accession>